<gene>
    <name evidence="2" type="ORF">WMY93_000163</name>
</gene>
<dbReference type="EMBL" id="JBBPFD010000001">
    <property type="protein sequence ID" value="KAK7944435.1"/>
    <property type="molecule type" value="Genomic_DNA"/>
</dbReference>
<protein>
    <recommendedName>
        <fullName evidence="1">SNTX MACPF/CDC-like domain-containing protein</fullName>
    </recommendedName>
</protein>
<evidence type="ECO:0000313" key="2">
    <source>
        <dbReference type="EMBL" id="KAK7944435.1"/>
    </source>
</evidence>
<sequence length="252" mass="27267">MEKALSPQEPSPWCGWLGQGLGWRSRCSWTVGSVRALAGGAGAVGRLARSGPWLEEQVQLEGWLGQGLGWRSRCSWTVDSVRALAGGAGGAGGLTLWDKKTLEENMRELPQPYTKTEIVASESVSEKASSLGVNAELKASFLSGLVEVGGSAKYLNDNKKTKNQARVALQYKTTTEFKTLTMEQLGTKNIEYKEVFDKGLATHVATGILYGADAFFVFDQDISEDEDVNEIEGSLKVVIEKFPSISIKGKGK</sequence>
<keyword evidence="3" id="KW-1185">Reference proteome</keyword>
<name>A0AAW0Q8B9_9GOBI</name>
<dbReference type="InterPro" id="IPR056072">
    <property type="entry name" value="SNTX_MACPF/CDC-like_dom"/>
</dbReference>
<dbReference type="Pfam" id="PF24674">
    <property type="entry name" value="MACPF_SNTX"/>
    <property type="match status" value="1"/>
</dbReference>
<proteinExistence type="predicted"/>
<evidence type="ECO:0000259" key="1">
    <source>
        <dbReference type="Pfam" id="PF24674"/>
    </source>
</evidence>
<organism evidence="2 3">
    <name type="scientific">Mugilogobius chulae</name>
    <name type="common">yellowstripe goby</name>
    <dbReference type="NCBI Taxonomy" id="88201"/>
    <lineage>
        <taxon>Eukaryota</taxon>
        <taxon>Metazoa</taxon>
        <taxon>Chordata</taxon>
        <taxon>Craniata</taxon>
        <taxon>Vertebrata</taxon>
        <taxon>Euteleostomi</taxon>
        <taxon>Actinopterygii</taxon>
        <taxon>Neopterygii</taxon>
        <taxon>Teleostei</taxon>
        <taxon>Neoteleostei</taxon>
        <taxon>Acanthomorphata</taxon>
        <taxon>Gobiaria</taxon>
        <taxon>Gobiiformes</taxon>
        <taxon>Gobioidei</taxon>
        <taxon>Gobiidae</taxon>
        <taxon>Gobionellinae</taxon>
        <taxon>Mugilogobius</taxon>
    </lineage>
</organism>
<feature type="domain" description="SNTX MACPF/CDC-like" evidence="1">
    <location>
        <begin position="106"/>
        <end position="234"/>
    </location>
</feature>
<dbReference type="PANTHER" id="PTHR31594:SF14">
    <property type="entry name" value="FIBRONECTIN TYPE-III DOMAIN-CONTAINING PROTEIN"/>
    <property type="match status" value="1"/>
</dbReference>
<comment type="caution">
    <text evidence="2">The sequence shown here is derived from an EMBL/GenBank/DDBJ whole genome shotgun (WGS) entry which is preliminary data.</text>
</comment>
<dbReference type="InterPro" id="IPR052090">
    <property type="entry name" value="Cytolytic_pore-forming_toxin"/>
</dbReference>
<dbReference type="PANTHER" id="PTHR31594">
    <property type="entry name" value="AIG1-TYPE G DOMAIN-CONTAINING PROTEIN"/>
    <property type="match status" value="1"/>
</dbReference>
<accession>A0AAW0Q8B9</accession>
<dbReference type="AlphaFoldDB" id="A0AAW0Q8B9"/>
<evidence type="ECO:0000313" key="3">
    <source>
        <dbReference type="Proteomes" id="UP001460270"/>
    </source>
</evidence>
<dbReference type="Proteomes" id="UP001460270">
    <property type="component" value="Unassembled WGS sequence"/>
</dbReference>
<reference evidence="3" key="1">
    <citation type="submission" date="2024-04" db="EMBL/GenBank/DDBJ databases">
        <title>Salinicola lusitanus LLJ914,a marine bacterium isolated from the Okinawa Trough.</title>
        <authorList>
            <person name="Li J."/>
        </authorList>
    </citation>
    <scope>NUCLEOTIDE SEQUENCE [LARGE SCALE GENOMIC DNA]</scope>
</reference>